<gene>
    <name evidence="1" type="ORF">DS031_23030</name>
</gene>
<dbReference type="OrthoDB" id="2933732at2"/>
<protein>
    <submittedName>
        <fullName evidence="1">Sporulation histidine kinase inhibitor Sda</fullName>
    </submittedName>
</protein>
<reference evidence="1 2" key="1">
    <citation type="submission" date="2018-07" db="EMBL/GenBank/DDBJ databases">
        <title>Lottiidibacillus patelloidae gen. nov., sp. nov., isolated from the intestinal tract of a marine limpet and the reclassification of B. taeanensis BH030017T, B. algicola KMM 3737T and B. hwajinpoensis SW-72T as genus Lottiidibacillus.</title>
        <authorList>
            <person name="Liu R."/>
            <person name="Huang Z."/>
        </authorList>
    </citation>
    <scope>NUCLEOTIDE SEQUENCE [LARGE SCALE GENOMIC DNA]</scope>
    <source>
        <strain evidence="1 2">BH030017</strain>
    </source>
</reference>
<accession>A0A366XQB6</accession>
<dbReference type="InterPro" id="IPR036916">
    <property type="entry name" value="Sda_sf"/>
</dbReference>
<evidence type="ECO:0000313" key="1">
    <source>
        <dbReference type="EMBL" id="RBW67295.1"/>
    </source>
</evidence>
<dbReference type="SUPFAM" id="SSF100985">
    <property type="entry name" value="Sporulation inhibitor Sda"/>
    <property type="match status" value="1"/>
</dbReference>
<dbReference type="AlphaFoldDB" id="A0A366XQB6"/>
<dbReference type="Proteomes" id="UP000253314">
    <property type="component" value="Unassembled WGS sequence"/>
</dbReference>
<dbReference type="InterPro" id="IPR015064">
    <property type="entry name" value="Sda"/>
</dbReference>
<keyword evidence="2" id="KW-1185">Reference proteome</keyword>
<sequence length="55" mass="6610">MTILKQLSNQFLIHVYIEAMALKLDSSFISLFEEEIKRRNLSLIRFETGEWTYEI</sequence>
<dbReference type="EMBL" id="QOCW01000044">
    <property type="protein sequence ID" value="RBW67295.1"/>
    <property type="molecule type" value="Genomic_DNA"/>
</dbReference>
<dbReference type="Pfam" id="PF08970">
    <property type="entry name" value="Sda"/>
    <property type="match status" value="1"/>
</dbReference>
<dbReference type="Gene3D" id="1.10.287.1100">
    <property type="entry name" value="Sporulation inhibitor A"/>
    <property type="match status" value="1"/>
</dbReference>
<organism evidence="1 2">
    <name type="scientific">Bacillus taeanensis</name>
    <dbReference type="NCBI Taxonomy" id="273032"/>
    <lineage>
        <taxon>Bacteria</taxon>
        <taxon>Bacillati</taxon>
        <taxon>Bacillota</taxon>
        <taxon>Bacilli</taxon>
        <taxon>Bacillales</taxon>
        <taxon>Bacillaceae</taxon>
        <taxon>Bacillus</taxon>
    </lineage>
</organism>
<evidence type="ECO:0000313" key="2">
    <source>
        <dbReference type="Proteomes" id="UP000253314"/>
    </source>
</evidence>
<comment type="caution">
    <text evidence="1">The sequence shown here is derived from an EMBL/GenBank/DDBJ whole genome shotgun (WGS) entry which is preliminary data.</text>
</comment>
<proteinExistence type="predicted"/>
<name>A0A366XQB6_9BACI</name>
<dbReference type="RefSeq" id="WP_113808504.1">
    <property type="nucleotide sequence ID" value="NZ_QOCW01000044.1"/>
</dbReference>